<keyword evidence="5 8" id="KW-0378">Hydrolase</keyword>
<dbReference type="AlphaFoldDB" id="A0A1E5XK95"/>
<name>A0A1E5XK95_9HYPH</name>
<evidence type="ECO:0000256" key="2">
    <source>
        <dbReference type="ARBA" id="ARBA00005940"/>
    </source>
</evidence>
<dbReference type="Gene3D" id="3.20.20.80">
    <property type="entry name" value="Glycosidases"/>
    <property type="match status" value="1"/>
</dbReference>
<feature type="active site" description="Proton donor" evidence="9">
    <location>
        <position position="119"/>
    </location>
</feature>
<comment type="catalytic activity">
    <reaction evidence="1 8">
        <text>Hydrolysis of terminal non-reducing beta-D-galactose residues in beta-D-galactosides.</text>
        <dbReference type="EC" id="3.2.1.23"/>
    </reaction>
</comment>
<dbReference type="PIRSF" id="PIRSF001084">
    <property type="entry name" value="B-galactosidase"/>
    <property type="match status" value="1"/>
</dbReference>
<dbReference type="GO" id="GO:0046872">
    <property type="term" value="F:metal ion binding"/>
    <property type="evidence" value="ECO:0007669"/>
    <property type="project" value="UniProtKB-KW"/>
</dbReference>
<dbReference type="Proteomes" id="UP000095463">
    <property type="component" value="Unassembled WGS sequence"/>
</dbReference>
<dbReference type="Gene3D" id="3.40.50.880">
    <property type="match status" value="1"/>
</dbReference>
<evidence type="ECO:0000256" key="8">
    <source>
        <dbReference type="PIRNR" id="PIRNR001084"/>
    </source>
</evidence>
<dbReference type="Pfam" id="PF02449">
    <property type="entry name" value="Glyco_hydro_42"/>
    <property type="match status" value="1"/>
</dbReference>
<comment type="caution">
    <text evidence="13">The sequence shown here is derived from an EMBL/GenBank/DDBJ whole genome shotgun (WGS) entry which is preliminary data.</text>
</comment>
<evidence type="ECO:0000256" key="6">
    <source>
        <dbReference type="ARBA" id="ARBA00022833"/>
    </source>
</evidence>
<dbReference type="GO" id="GO:0004565">
    <property type="term" value="F:beta-galactosidase activity"/>
    <property type="evidence" value="ECO:0007669"/>
    <property type="project" value="UniProtKB-EC"/>
</dbReference>
<dbReference type="PANTHER" id="PTHR36447">
    <property type="entry name" value="BETA-GALACTOSIDASE GANA"/>
    <property type="match status" value="1"/>
</dbReference>
<dbReference type="InterPro" id="IPR003476">
    <property type="entry name" value="Glyco_hydro_42"/>
</dbReference>
<evidence type="ECO:0000256" key="7">
    <source>
        <dbReference type="ARBA" id="ARBA00023295"/>
    </source>
</evidence>
<proteinExistence type="inferred from homology"/>
<dbReference type="InterPro" id="IPR013529">
    <property type="entry name" value="Glyco_hydro_42_N"/>
</dbReference>
<feature type="domain" description="Beta-galactosidase trimerisation" evidence="12">
    <location>
        <begin position="378"/>
        <end position="566"/>
    </location>
</feature>
<gene>
    <name evidence="13" type="ORF">VW23_027395</name>
</gene>
<dbReference type="GO" id="GO:0009341">
    <property type="term" value="C:beta-galactosidase complex"/>
    <property type="evidence" value="ECO:0007669"/>
    <property type="project" value="InterPro"/>
</dbReference>
<dbReference type="EMBL" id="LAJE02000341">
    <property type="protein sequence ID" value="OEO29020.1"/>
    <property type="molecule type" value="Genomic_DNA"/>
</dbReference>
<keyword evidence="6" id="KW-0862">Zinc</keyword>
<feature type="binding site" evidence="10">
    <location>
        <position position="298"/>
    </location>
    <ligand>
        <name>substrate</name>
    </ligand>
</feature>
<sequence length="626" mass="70119">MAEVGIQYVRIGEFAWSKLEPRPGELNFDWLVASMDVLGRHGLKVIVGTPTATPPRWMIDKYPDMLAVDREGRPRGFGSRRHYDFSHLGYREECARITRLLVEKVGRHPALAGWQTDNEYGCHDTVHSYSKAAAVGFRNWLKQKYGEIDALNLAWGAVFWSMDYNSFEQIDPPNLTVTEAAPAACLDFRRYSSAQVAAFNAVQYDVMKAARPDLPVIHNFMGRFTEFDHYEVAKTLDVASWDSYPIGHLAVSNESDEVKAAYFRQGEPDAQGLQHDIYRAVGHGRWWIMEQQPGPVNWAEYNPDPLPGMARLWAWEAFAHGAEVVSYFRWRQAPFAQEQMHAGLLRPDSQPAPAYHEARQVAEELKRLGIDGIANKGRVAIVYDYQSEWAWRIQPQAKGFSHHQHVRNVYVPLRKRGVDVDILPPSTTDFSGYDLVVIPALFAWNDQLRTAIENFDGHLLIGPRTGSKTENFSIPAGLGPDLPQNLLDAKVARVDSTDPRRTVSVKGGGAVGHWRERLDTRAEIIIEDEEDFPVLVAQGKLNYLAASGDRALMQRIIDHLLIEADVPTLSLPAGVRCRTRGKWRVYFNYGDTAANLTVASDEKGYVLGGAQIEAAGVTVALLATAG</sequence>
<dbReference type="Pfam" id="PF08532">
    <property type="entry name" value="Glyco_hydro_42M"/>
    <property type="match status" value="1"/>
</dbReference>
<feature type="domain" description="Glycoside hydrolase family 42 N-terminal" evidence="11">
    <location>
        <begin position="1"/>
        <end position="368"/>
    </location>
</feature>
<evidence type="ECO:0000256" key="9">
    <source>
        <dbReference type="PIRSR" id="PIRSR001084-1"/>
    </source>
</evidence>
<feature type="binding site" evidence="10">
    <location>
        <position position="118"/>
    </location>
    <ligand>
        <name>substrate</name>
    </ligand>
</feature>
<evidence type="ECO:0000259" key="12">
    <source>
        <dbReference type="Pfam" id="PF08532"/>
    </source>
</evidence>
<accession>A0A1E5XK95</accession>
<evidence type="ECO:0000313" key="13">
    <source>
        <dbReference type="EMBL" id="OEO29020.1"/>
    </source>
</evidence>
<feature type="active site" description="Nucleophile" evidence="9">
    <location>
        <position position="290"/>
    </location>
</feature>
<evidence type="ECO:0000256" key="4">
    <source>
        <dbReference type="ARBA" id="ARBA00022723"/>
    </source>
</evidence>
<reference evidence="13 14" key="1">
    <citation type="journal article" date="2015" name="Genome Announc.">
        <title>Genome Assemblies of Three Soil-Associated Devosia species: D. insulae, D. limi, and D. soli.</title>
        <authorList>
            <person name="Hassan Y.I."/>
            <person name="Lepp D."/>
            <person name="Zhou T."/>
        </authorList>
    </citation>
    <scope>NUCLEOTIDE SEQUENCE [LARGE SCALE GENOMIC DNA]</scope>
    <source>
        <strain evidence="13 14">DS-56</strain>
    </source>
</reference>
<dbReference type="SUPFAM" id="SSF52317">
    <property type="entry name" value="Class I glutamine amidotransferase-like"/>
    <property type="match status" value="1"/>
</dbReference>
<dbReference type="EC" id="3.2.1.23" evidence="3 8"/>
<evidence type="ECO:0000256" key="1">
    <source>
        <dbReference type="ARBA" id="ARBA00001412"/>
    </source>
</evidence>
<evidence type="ECO:0000256" key="3">
    <source>
        <dbReference type="ARBA" id="ARBA00012756"/>
    </source>
</evidence>
<dbReference type="InterPro" id="IPR013780">
    <property type="entry name" value="Glyco_hydro_b"/>
</dbReference>
<dbReference type="SUPFAM" id="SSF51011">
    <property type="entry name" value="Glycosyl hydrolase domain"/>
    <property type="match status" value="1"/>
</dbReference>
<dbReference type="SUPFAM" id="SSF51445">
    <property type="entry name" value="(Trans)glycosidases"/>
    <property type="match status" value="1"/>
</dbReference>
<feature type="binding site" evidence="10">
    <location>
        <position position="80"/>
    </location>
    <ligand>
        <name>substrate</name>
    </ligand>
</feature>
<protein>
    <recommendedName>
        <fullName evidence="3 8">Beta-galactosidase</fullName>
        <shortName evidence="8">Beta-gal</shortName>
        <ecNumber evidence="3 8">3.2.1.23</ecNumber>
    </recommendedName>
</protein>
<dbReference type="PANTHER" id="PTHR36447:SF2">
    <property type="entry name" value="BETA-GALACTOSIDASE YESZ"/>
    <property type="match status" value="1"/>
</dbReference>
<organism evidence="13 14">
    <name type="scientific">Devosia insulae DS-56</name>
    <dbReference type="NCBI Taxonomy" id="1116389"/>
    <lineage>
        <taxon>Bacteria</taxon>
        <taxon>Pseudomonadati</taxon>
        <taxon>Pseudomonadota</taxon>
        <taxon>Alphaproteobacteria</taxon>
        <taxon>Hyphomicrobiales</taxon>
        <taxon>Devosiaceae</taxon>
        <taxon>Devosia</taxon>
    </lineage>
</organism>
<dbReference type="InterPro" id="IPR029062">
    <property type="entry name" value="Class_I_gatase-like"/>
</dbReference>
<keyword evidence="14" id="KW-1185">Reference proteome</keyword>
<dbReference type="InterPro" id="IPR017853">
    <property type="entry name" value="GH"/>
</dbReference>
<dbReference type="CDD" id="cd03143">
    <property type="entry name" value="A4_beta-galactosidase_middle_domain"/>
    <property type="match status" value="1"/>
</dbReference>
<keyword evidence="4" id="KW-0479">Metal-binding</keyword>
<comment type="similarity">
    <text evidence="2 8">Belongs to the glycosyl hydrolase 42 family.</text>
</comment>
<evidence type="ECO:0000256" key="10">
    <source>
        <dbReference type="PIRSR" id="PIRSR001084-2"/>
    </source>
</evidence>
<dbReference type="Gene3D" id="2.60.40.1180">
    <property type="entry name" value="Golgi alpha-mannosidase II"/>
    <property type="match status" value="1"/>
</dbReference>
<dbReference type="InterPro" id="IPR013738">
    <property type="entry name" value="Beta_galactosidase_Trimer"/>
</dbReference>
<evidence type="ECO:0000313" key="14">
    <source>
        <dbReference type="Proteomes" id="UP000095463"/>
    </source>
</evidence>
<dbReference type="GO" id="GO:0005975">
    <property type="term" value="P:carbohydrate metabolic process"/>
    <property type="evidence" value="ECO:0007669"/>
    <property type="project" value="InterPro"/>
</dbReference>
<evidence type="ECO:0000259" key="11">
    <source>
        <dbReference type="Pfam" id="PF02449"/>
    </source>
</evidence>
<evidence type="ECO:0000256" key="5">
    <source>
        <dbReference type="ARBA" id="ARBA00022801"/>
    </source>
</evidence>
<keyword evidence="7 8" id="KW-0326">Glycosidase</keyword>